<accession>A0A0K2SWI4</accession>
<protein>
    <submittedName>
        <fullName evidence="1">Uncharacterized protein</fullName>
    </submittedName>
</protein>
<dbReference type="AlphaFoldDB" id="A0A0K2SWI4"/>
<dbReference type="EMBL" id="HACA01000763">
    <property type="protein sequence ID" value="CDW18124.1"/>
    <property type="molecule type" value="Transcribed_RNA"/>
</dbReference>
<proteinExistence type="predicted"/>
<organism evidence="1">
    <name type="scientific">Lepeophtheirus salmonis</name>
    <name type="common">Salmon louse</name>
    <name type="synonym">Caligus salmonis</name>
    <dbReference type="NCBI Taxonomy" id="72036"/>
    <lineage>
        <taxon>Eukaryota</taxon>
        <taxon>Metazoa</taxon>
        <taxon>Ecdysozoa</taxon>
        <taxon>Arthropoda</taxon>
        <taxon>Crustacea</taxon>
        <taxon>Multicrustacea</taxon>
        <taxon>Hexanauplia</taxon>
        <taxon>Copepoda</taxon>
        <taxon>Siphonostomatoida</taxon>
        <taxon>Caligidae</taxon>
        <taxon>Lepeophtheirus</taxon>
    </lineage>
</organism>
<evidence type="ECO:0000313" key="1">
    <source>
        <dbReference type="EMBL" id="CDW18124.1"/>
    </source>
</evidence>
<name>A0A0K2SWI4_LEPSM</name>
<reference evidence="1" key="1">
    <citation type="submission" date="2014-05" db="EMBL/GenBank/DDBJ databases">
        <authorList>
            <person name="Chronopoulou M."/>
        </authorList>
    </citation>
    <scope>NUCLEOTIDE SEQUENCE</scope>
    <source>
        <tissue evidence="1">Whole organism</tissue>
    </source>
</reference>
<sequence length="49" mass="5860">MFDEKKQIRYTKFRAGVSEFLFDYDMLKSLSNKDIILSYLNAIFTKSNE</sequence>